<protein>
    <submittedName>
        <fullName evidence="2">Uncharacterized protein</fullName>
    </submittedName>
</protein>
<dbReference type="EMBL" id="QKWP01001632">
    <property type="protein sequence ID" value="RIB07579.1"/>
    <property type="molecule type" value="Genomic_DNA"/>
</dbReference>
<proteinExistence type="predicted"/>
<organism evidence="2 3">
    <name type="scientific">Gigaspora rosea</name>
    <dbReference type="NCBI Taxonomy" id="44941"/>
    <lineage>
        <taxon>Eukaryota</taxon>
        <taxon>Fungi</taxon>
        <taxon>Fungi incertae sedis</taxon>
        <taxon>Mucoromycota</taxon>
        <taxon>Glomeromycotina</taxon>
        <taxon>Glomeromycetes</taxon>
        <taxon>Diversisporales</taxon>
        <taxon>Gigasporaceae</taxon>
        <taxon>Gigaspora</taxon>
    </lineage>
</organism>
<accession>A0A397UFM2</accession>
<name>A0A397UFM2_9GLOM</name>
<reference evidence="2 3" key="1">
    <citation type="submission" date="2018-06" db="EMBL/GenBank/DDBJ databases">
        <title>Comparative genomics reveals the genomic features of Rhizophagus irregularis, R. cerebriforme, R. diaphanum and Gigaspora rosea, and their symbiotic lifestyle signature.</title>
        <authorList>
            <person name="Morin E."/>
            <person name="San Clemente H."/>
            <person name="Chen E.C.H."/>
            <person name="De La Providencia I."/>
            <person name="Hainaut M."/>
            <person name="Kuo A."/>
            <person name="Kohler A."/>
            <person name="Murat C."/>
            <person name="Tang N."/>
            <person name="Roy S."/>
            <person name="Loubradou J."/>
            <person name="Henrissat B."/>
            <person name="Grigoriev I.V."/>
            <person name="Corradi N."/>
            <person name="Roux C."/>
            <person name="Martin F.M."/>
        </authorList>
    </citation>
    <scope>NUCLEOTIDE SEQUENCE [LARGE SCALE GENOMIC DNA]</scope>
    <source>
        <strain evidence="2 3">DAOM 194757</strain>
    </source>
</reference>
<keyword evidence="3" id="KW-1185">Reference proteome</keyword>
<feature type="region of interest" description="Disordered" evidence="1">
    <location>
        <begin position="121"/>
        <end position="159"/>
    </location>
</feature>
<feature type="compositionally biased region" description="Polar residues" evidence="1">
    <location>
        <begin position="132"/>
        <end position="149"/>
    </location>
</feature>
<dbReference type="Proteomes" id="UP000266673">
    <property type="component" value="Unassembled WGS sequence"/>
</dbReference>
<dbReference type="AlphaFoldDB" id="A0A397UFM2"/>
<evidence type="ECO:0000313" key="2">
    <source>
        <dbReference type="EMBL" id="RIB07579.1"/>
    </source>
</evidence>
<comment type="caution">
    <text evidence="2">The sequence shown here is derived from an EMBL/GenBank/DDBJ whole genome shotgun (WGS) entry which is preliminary data.</text>
</comment>
<gene>
    <name evidence="2" type="ORF">C2G38_2252528</name>
</gene>
<evidence type="ECO:0000313" key="3">
    <source>
        <dbReference type="Proteomes" id="UP000266673"/>
    </source>
</evidence>
<evidence type="ECO:0000256" key="1">
    <source>
        <dbReference type="SAM" id="MobiDB-lite"/>
    </source>
</evidence>
<dbReference type="OrthoDB" id="2425974at2759"/>
<sequence length="159" mass="17979">MSSNTKFDIKLIPRRWYSNPMQVYDSSPIRGTIADHETSIEMNQVISIRGPDVYQPRICKNITQKQEYTHGFGIAKSGLKFAIDNGLVDEFVGLITKFIENHTGVNTSQQVEVDITQIENPKKLKHKGRPKGSNSVQQDILQDLNTGQEESLRPTKHAN</sequence>